<evidence type="ECO:0000259" key="13">
    <source>
        <dbReference type="PROSITE" id="PS50011"/>
    </source>
</evidence>
<dbReference type="GO" id="GO:0005524">
    <property type="term" value="F:ATP binding"/>
    <property type="evidence" value="ECO:0007669"/>
    <property type="project" value="UniProtKB-KW"/>
</dbReference>
<evidence type="ECO:0000256" key="8">
    <source>
        <dbReference type="ARBA" id="ARBA00022840"/>
    </source>
</evidence>
<feature type="region of interest" description="Disordered" evidence="12">
    <location>
        <begin position="363"/>
        <end position="400"/>
    </location>
</feature>
<gene>
    <name evidence="14" type="ORF">O6P43_013150</name>
</gene>
<keyword evidence="2" id="KW-0723">Serine/threonine-protein kinase</keyword>
<accession>A0AAD7PVT6</accession>
<dbReference type="GO" id="GO:0004674">
    <property type="term" value="F:protein serine/threonine kinase activity"/>
    <property type="evidence" value="ECO:0007669"/>
    <property type="project" value="UniProtKB-KW"/>
</dbReference>
<feature type="region of interest" description="Disordered" evidence="12">
    <location>
        <begin position="314"/>
        <end position="344"/>
    </location>
</feature>
<evidence type="ECO:0000313" key="14">
    <source>
        <dbReference type="EMBL" id="KAJ7969149.1"/>
    </source>
</evidence>
<comment type="caution">
    <text evidence="14">The sequence shown here is derived from an EMBL/GenBank/DDBJ whole genome shotgun (WGS) entry which is preliminary data.</text>
</comment>
<feature type="domain" description="Protein kinase" evidence="13">
    <location>
        <begin position="30"/>
        <end position="320"/>
    </location>
</feature>
<keyword evidence="4" id="KW-0812">Transmembrane</keyword>
<dbReference type="PROSITE" id="PS00108">
    <property type="entry name" value="PROTEIN_KINASE_ST"/>
    <property type="match status" value="1"/>
</dbReference>
<keyword evidence="10" id="KW-0472">Membrane</keyword>
<evidence type="ECO:0000256" key="4">
    <source>
        <dbReference type="ARBA" id="ARBA00022692"/>
    </source>
</evidence>
<organism evidence="14 15">
    <name type="scientific">Quillaja saponaria</name>
    <name type="common">Soap bark tree</name>
    <dbReference type="NCBI Taxonomy" id="32244"/>
    <lineage>
        <taxon>Eukaryota</taxon>
        <taxon>Viridiplantae</taxon>
        <taxon>Streptophyta</taxon>
        <taxon>Embryophyta</taxon>
        <taxon>Tracheophyta</taxon>
        <taxon>Spermatophyta</taxon>
        <taxon>Magnoliopsida</taxon>
        <taxon>eudicotyledons</taxon>
        <taxon>Gunneridae</taxon>
        <taxon>Pentapetalae</taxon>
        <taxon>rosids</taxon>
        <taxon>fabids</taxon>
        <taxon>Fabales</taxon>
        <taxon>Quillajaceae</taxon>
        <taxon>Quillaja</taxon>
    </lineage>
</organism>
<keyword evidence="15" id="KW-1185">Reference proteome</keyword>
<dbReference type="KEGG" id="qsa:O6P43_013150"/>
<evidence type="ECO:0000256" key="10">
    <source>
        <dbReference type="ARBA" id="ARBA00023136"/>
    </source>
</evidence>
<dbReference type="InterPro" id="IPR008271">
    <property type="entry name" value="Ser/Thr_kinase_AS"/>
</dbReference>
<dbReference type="InterPro" id="IPR045874">
    <property type="entry name" value="LRK10/LRL21-25-like"/>
</dbReference>
<keyword evidence="5" id="KW-0732">Signal</keyword>
<sequence>MATSNPPPCLLVPPPGPVLYKFSDVKKMTNSFIDELGRDDFGAVYKGKLPNGCPVAVKLLDASKWNQEDFVNEVSSISRTLHVNIVALLGFCLEGNRKALIYEFMPNGSLANFISDDRIASNNTSPPLSWEKLQKIALGIAQGILYLHQGCDTRILHLDIKPQNILLDEFFSPKIFDFGLAKLCPNRESVISMTQASGTIGYTDSEVWNRNFGISNKSVVYSYGIMILEMIGGRKNMNAAESHSSQMHFPELVYNHLVKDSNFRINDTITSEDNEIAKKMVLVGLWCIQTTPSYRPSISAVIEFLEGNMESLQVPPNPFLPSQPTERSSTPPTSSSLDVYDGNIQPTTQTTWTASFDVSLAQAPPSDMAASNPPPHSVVLPRAPFQSSSLPPRSVPPSSPPSIIVHPPPASISASHSVRTPYTPPIEEANFQGLGKIKKVFIPLLEEAISQQPHLWTSQEGSTMEYRRWAYSALGRVLHFLRNVKIKDLTVEKKVEFDKLWGEMDVFNFDLTWLVIKHDQVMNAGIDEEMLKVAERKYVNSRARDQ</sequence>
<dbReference type="Gene3D" id="3.30.200.20">
    <property type="entry name" value="Phosphorylase Kinase, domain 1"/>
    <property type="match status" value="1"/>
</dbReference>
<dbReference type="AlphaFoldDB" id="A0AAD7PVT6"/>
<name>A0AAD7PVT6_QUISA</name>
<keyword evidence="14" id="KW-0675">Receptor</keyword>
<dbReference type="PANTHER" id="PTHR27009">
    <property type="entry name" value="RUST RESISTANCE KINASE LR10-RELATED"/>
    <property type="match status" value="1"/>
</dbReference>
<dbReference type="EMBL" id="JARAOO010000005">
    <property type="protein sequence ID" value="KAJ7969149.1"/>
    <property type="molecule type" value="Genomic_DNA"/>
</dbReference>
<evidence type="ECO:0000256" key="7">
    <source>
        <dbReference type="ARBA" id="ARBA00022777"/>
    </source>
</evidence>
<keyword evidence="7 14" id="KW-0418">Kinase</keyword>
<dbReference type="Proteomes" id="UP001163823">
    <property type="component" value="Chromosome 5"/>
</dbReference>
<comment type="subcellular location">
    <subcellularLocation>
        <location evidence="1">Membrane</location>
        <topology evidence="1">Single-pass type I membrane protein</topology>
    </subcellularLocation>
</comment>
<keyword evidence="9" id="KW-1133">Transmembrane helix</keyword>
<protein>
    <submittedName>
        <fullName evidence="14">Receptor-like protein kinase</fullName>
    </submittedName>
</protein>
<evidence type="ECO:0000256" key="5">
    <source>
        <dbReference type="ARBA" id="ARBA00022729"/>
    </source>
</evidence>
<keyword evidence="6" id="KW-0547">Nucleotide-binding</keyword>
<evidence type="ECO:0000256" key="6">
    <source>
        <dbReference type="ARBA" id="ARBA00022741"/>
    </source>
</evidence>
<evidence type="ECO:0000256" key="12">
    <source>
        <dbReference type="SAM" id="MobiDB-lite"/>
    </source>
</evidence>
<dbReference type="SUPFAM" id="SSF56112">
    <property type="entry name" value="Protein kinase-like (PK-like)"/>
    <property type="match status" value="1"/>
</dbReference>
<dbReference type="Pfam" id="PF00069">
    <property type="entry name" value="Pkinase"/>
    <property type="match status" value="1"/>
</dbReference>
<dbReference type="GO" id="GO:0016020">
    <property type="term" value="C:membrane"/>
    <property type="evidence" value="ECO:0007669"/>
    <property type="project" value="UniProtKB-SubCell"/>
</dbReference>
<dbReference type="InterPro" id="IPR000719">
    <property type="entry name" value="Prot_kinase_dom"/>
</dbReference>
<evidence type="ECO:0000256" key="1">
    <source>
        <dbReference type="ARBA" id="ARBA00004479"/>
    </source>
</evidence>
<evidence type="ECO:0000256" key="11">
    <source>
        <dbReference type="ARBA" id="ARBA00023180"/>
    </source>
</evidence>
<dbReference type="Gene3D" id="1.10.510.10">
    <property type="entry name" value="Transferase(Phosphotransferase) domain 1"/>
    <property type="match status" value="1"/>
</dbReference>
<reference evidence="14" key="1">
    <citation type="journal article" date="2023" name="Science">
        <title>Elucidation of the pathway for biosynthesis of saponin adjuvants from the soapbark tree.</title>
        <authorList>
            <person name="Reed J."/>
            <person name="Orme A."/>
            <person name="El-Demerdash A."/>
            <person name="Owen C."/>
            <person name="Martin L.B.B."/>
            <person name="Misra R.C."/>
            <person name="Kikuchi S."/>
            <person name="Rejzek M."/>
            <person name="Martin A.C."/>
            <person name="Harkess A."/>
            <person name="Leebens-Mack J."/>
            <person name="Louveau T."/>
            <person name="Stephenson M.J."/>
            <person name="Osbourn A."/>
        </authorList>
    </citation>
    <scope>NUCLEOTIDE SEQUENCE</scope>
    <source>
        <strain evidence="14">S10</strain>
    </source>
</reference>
<dbReference type="InterPro" id="IPR011009">
    <property type="entry name" value="Kinase-like_dom_sf"/>
</dbReference>
<keyword evidence="3" id="KW-0808">Transferase</keyword>
<feature type="compositionally biased region" description="Low complexity" evidence="12">
    <location>
        <begin position="322"/>
        <end position="336"/>
    </location>
</feature>
<keyword evidence="11" id="KW-0325">Glycoprotein</keyword>
<evidence type="ECO:0000256" key="9">
    <source>
        <dbReference type="ARBA" id="ARBA00022989"/>
    </source>
</evidence>
<dbReference type="FunFam" id="1.10.510.10:FF:000590">
    <property type="entry name" value="PR5-like receptor kinase"/>
    <property type="match status" value="1"/>
</dbReference>
<evidence type="ECO:0000313" key="15">
    <source>
        <dbReference type="Proteomes" id="UP001163823"/>
    </source>
</evidence>
<evidence type="ECO:0000256" key="3">
    <source>
        <dbReference type="ARBA" id="ARBA00022679"/>
    </source>
</evidence>
<evidence type="ECO:0000256" key="2">
    <source>
        <dbReference type="ARBA" id="ARBA00022527"/>
    </source>
</evidence>
<keyword evidence="8" id="KW-0067">ATP-binding</keyword>
<dbReference type="SMART" id="SM00220">
    <property type="entry name" value="S_TKc"/>
    <property type="match status" value="1"/>
</dbReference>
<dbReference type="PROSITE" id="PS50011">
    <property type="entry name" value="PROTEIN_KINASE_DOM"/>
    <property type="match status" value="1"/>
</dbReference>
<proteinExistence type="predicted"/>